<dbReference type="Pfam" id="PF24681">
    <property type="entry name" value="Kelch_KLHDC2_KLHL20_DRC7"/>
    <property type="match status" value="1"/>
</dbReference>
<dbReference type="InterPro" id="IPR017096">
    <property type="entry name" value="BTB-kelch_protein"/>
</dbReference>
<evidence type="ECO:0000256" key="1">
    <source>
        <dbReference type="ARBA" id="ARBA00022441"/>
    </source>
</evidence>
<dbReference type="PIRSF" id="PIRSF037037">
    <property type="entry name" value="Kelch-like_protein_gigaxonin"/>
    <property type="match status" value="1"/>
</dbReference>
<dbReference type="Gene3D" id="3.30.710.10">
    <property type="entry name" value="Potassium Channel Kv1.1, Chain A"/>
    <property type="match status" value="1"/>
</dbReference>
<proteinExistence type="predicted"/>
<sequence length="607" mass="68609">MFNFKCRNLPGPSSPIVLGLSSSSPLPELKSDELSPGLRTVAMRRQADFMLAMNAMRKNKQLCDVQLILEGKPISAHRVVLSACSAFFHAMFTSKYTESKTAEVELKEVDLATMELLVEFAYTGDVDLTSENVQAIMSAANRFQITQVKNQCADFLRQELSPENCLGIRDFANFLNCTELYSEAVKFSYESFTDVSKCEEFLDLSMEQVTEYLSKDELVVRCEDEVFDAAVNWIKHRKDKRMQLRTEIFAKIRFPLITRNYLSTVVEEDETMQDDTVCLKMLVNGMKHHLLDRTDRDKITATPVKPRAKKFDWQIAVFGGSESDTCQFFNTHSRAWKSIPSMPEKRRDHAVACIDNIVYIVGGSYLFPLTRVDCYNVATKTYFSLAEKFESARDCLAACACKGLLYITGGSQSHGSTALKATDCYDPKLKTWTSRQPMFYARFDHAMVEYNGWLYVCGGGSGGGCNGRPLKSCEKFYSGPNLLMNNRWAEIAPMQVPRRGLGLAVTNGLIYAIGGYDEHGTHDSVECYDPKLNSWKMVAKLPWKLRNIKCAVINNDVFIIAAHRDVGRLGQVLEYKTKEDRWIFHYNTRAFPVCNIGVTIVDACAVE</sequence>
<dbReference type="Proteomes" id="UP000694865">
    <property type="component" value="Unplaced"/>
</dbReference>
<reference evidence="5" key="1">
    <citation type="submission" date="2025-08" db="UniProtKB">
        <authorList>
            <consortium name="RefSeq"/>
        </authorList>
    </citation>
    <scope>IDENTIFICATION</scope>
    <source>
        <tissue evidence="5">Testes</tissue>
    </source>
</reference>
<keyword evidence="2" id="KW-0677">Repeat</keyword>
<gene>
    <name evidence="5" type="primary">LOC100373687</name>
</gene>
<dbReference type="SMART" id="SM00875">
    <property type="entry name" value="BACK"/>
    <property type="match status" value="1"/>
</dbReference>
<dbReference type="SMART" id="SM00612">
    <property type="entry name" value="Kelch"/>
    <property type="match status" value="5"/>
</dbReference>
<dbReference type="InterPro" id="IPR011333">
    <property type="entry name" value="SKP1/BTB/POZ_sf"/>
</dbReference>
<dbReference type="GeneID" id="100373687"/>
<dbReference type="SUPFAM" id="SSF54695">
    <property type="entry name" value="POZ domain"/>
    <property type="match status" value="1"/>
</dbReference>
<dbReference type="PANTHER" id="PTHR45632">
    <property type="entry name" value="LD33804P"/>
    <property type="match status" value="1"/>
</dbReference>
<dbReference type="SUPFAM" id="SSF117281">
    <property type="entry name" value="Kelch motif"/>
    <property type="match status" value="1"/>
</dbReference>
<dbReference type="Pfam" id="PF07707">
    <property type="entry name" value="BACK"/>
    <property type="match status" value="1"/>
</dbReference>
<dbReference type="Gene3D" id="2.120.10.80">
    <property type="entry name" value="Kelch-type beta propeller"/>
    <property type="match status" value="1"/>
</dbReference>
<dbReference type="RefSeq" id="XP_002740860.1">
    <property type="nucleotide sequence ID" value="XM_002740814.2"/>
</dbReference>
<dbReference type="InterPro" id="IPR015915">
    <property type="entry name" value="Kelch-typ_b-propeller"/>
</dbReference>
<feature type="domain" description="BTB" evidence="3">
    <location>
        <begin position="63"/>
        <end position="130"/>
    </location>
</feature>
<keyword evidence="1" id="KW-0880">Kelch repeat</keyword>
<dbReference type="PROSITE" id="PS50097">
    <property type="entry name" value="BTB"/>
    <property type="match status" value="1"/>
</dbReference>
<dbReference type="SMART" id="SM00225">
    <property type="entry name" value="BTB"/>
    <property type="match status" value="1"/>
</dbReference>
<dbReference type="Gene3D" id="1.25.40.420">
    <property type="match status" value="1"/>
</dbReference>
<organism evidence="4 5">
    <name type="scientific">Saccoglossus kowalevskii</name>
    <name type="common">Acorn worm</name>
    <dbReference type="NCBI Taxonomy" id="10224"/>
    <lineage>
        <taxon>Eukaryota</taxon>
        <taxon>Metazoa</taxon>
        <taxon>Hemichordata</taxon>
        <taxon>Enteropneusta</taxon>
        <taxon>Harrimaniidae</taxon>
        <taxon>Saccoglossus</taxon>
    </lineage>
</organism>
<evidence type="ECO:0000256" key="2">
    <source>
        <dbReference type="ARBA" id="ARBA00022737"/>
    </source>
</evidence>
<dbReference type="CDD" id="cd18237">
    <property type="entry name" value="BTB_POZ_KLHL7"/>
    <property type="match status" value="1"/>
</dbReference>
<protein>
    <submittedName>
        <fullName evidence="5">Kelch-like protein 7-like</fullName>
    </submittedName>
</protein>
<dbReference type="Pfam" id="PF00651">
    <property type="entry name" value="BTB"/>
    <property type="match status" value="1"/>
</dbReference>
<dbReference type="Pfam" id="PF01344">
    <property type="entry name" value="Kelch_1"/>
    <property type="match status" value="1"/>
</dbReference>
<dbReference type="InterPro" id="IPR030599">
    <property type="entry name" value="BTB/POZ_KLHL7"/>
</dbReference>
<evidence type="ECO:0000313" key="5">
    <source>
        <dbReference type="RefSeq" id="XP_002740860.1"/>
    </source>
</evidence>
<evidence type="ECO:0000259" key="3">
    <source>
        <dbReference type="PROSITE" id="PS50097"/>
    </source>
</evidence>
<dbReference type="InterPro" id="IPR000210">
    <property type="entry name" value="BTB/POZ_dom"/>
</dbReference>
<dbReference type="InterPro" id="IPR006652">
    <property type="entry name" value="Kelch_1"/>
</dbReference>
<dbReference type="PANTHER" id="PTHR45632:SF3">
    <property type="entry name" value="KELCH-LIKE PROTEIN 32"/>
    <property type="match status" value="1"/>
</dbReference>
<dbReference type="InterPro" id="IPR011705">
    <property type="entry name" value="BACK"/>
</dbReference>
<accession>A0ABM0GZI5</accession>
<keyword evidence="4" id="KW-1185">Reference proteome</keyword>
<name>A0ABM0GZI5_SACKO</name>
<evidence type="ECO:0000313" key="4">
    <source>
        <dbReference type="Proteomes" id="UP000694865"/>
    </source>
</evidence>